<evidence type="ECO:0000313" key="2">
    <source>
        <dbReference type="Proteomes" id="UP000799424"/>
    </source>
</evidence>
<accession>A0A6A7A1S5</accession>
<sequence length="312" mass="34214">MTSPARERVKKEQPESLDAMATDTIIAKSGDVLFLLGKEGQVATKVRVSSMTLSLASPVFEALFKVPLLDDDMQSMLLICKIAHLQTAGLPDKVSVDDLANFAILCDKYQCKEAVQAWSQVWITKMLKAPSGIHLEKVVFASYVLDLPEEFYQATVALTRDQSADATIIAIDVLPAEIFNKLRASKRQTEQQGHVAFSEVTRSFGGCDSSRNALGLFVVSLRNAGIWPFKHQSISHLKTQVASMSEVPTTDCSAPYCPCRSRFRNLKGNLIAEMNTVYNSVNGICLDCIKRKAVGGSHVCRITHDATGRKTA</sequence>
<reference evidence="1" key="1">
    <citation type="journal article" date="2020" name="Stud. Mycol.">
        <title>101 Dothideomycetes genomes: a test case for predicting lifestyles and emergence of pathogens.</title>
        <authorList>
            <person name="Haridas S."/>
            <person name="Albert R."/>
            <person name="Binder M."/>
            <person name="Bloem J."/>
            <person name="Labutti K."/>
            <person name="Salamov A."/>
            <person name="Andreopoulos B."/>
            <person name="Baker S."/>
            <person name="Barry K."/>
            <person name="Bills G."/>
            <person name="Bluhm B."/>
            <person name="Cannon C."/>
            <person name="Castanera R."/>
            <person name="Culley D."/>
            <person name="Daum C."/>
            <person name="Ezra D."/>
            <person name="Gonzalez J."/>
            <person name="Henrissat B."/>
            <person name="Kuo A."/>
            <person name="Liang C."/>
            <person name="Lipzen A."/>
            <person name="Lutzoni F."/>
            <person name="Magnuson J."/>
            <person name="Mondo S."/>
            <person name="Nolan M."/>
            <person name="Ohm R."/>
            <person name="Pangilinan J."/>
            <person name="Park H.-J."/>
            <person name="Ramirez L."/>
            <person name="Alfaro M."/>
            <person name="Sun H."/>
            <person name="Tritt A."/>
            <person name="Yoshinaga Y."/>
            <person name="Zwiers L.-H."/>
            <person name="Turgeon B."/>
            <person name="Goodwin S."/>
            <person name="Spatafora J."/>
            <person name="Crous P."/>
            <person name="Grigoriev I."/>
        </authorList>
    </citation>
    <scope>NUCLEOTIDE SEQUENCE</scope>
    <source>
        <strain evidence="1">CBS 113818</strain>
    </source>
</reference>
<name>A0A6A7A1S5_9PLEO</name>
<evidence type="ECO:0000313" key="1">
    <source>
        <dbReference type="EMBL" id="KAF2826505.1"/>
    </source>
</evidence>
<keyword evidence="2" id="KW-1185">Reference proteome</keyword>
<dbReference type="OrthoDB" id="5275938at2759"/>
<evidence type="ECO:0008006" key="3">
    <source>
        <dbReference type="Google" id="ProtNLM"/>
    </source>
</evidence>
<dbReference type="EMBL" id="MU006226">
    <property type="protein sequence ID" value="KAF2826505.1"/>
    <property type="molecule type" value="Genomic_DNA"/>
</dbReference>
<proteinExistence type="predicted"/>
<gene>
    <name evidence="1" type="ORF">CC86DRAFT_467183</name>
</gene>
<dbReference type="Proteomes" id="UP000799424">
    <property type="component" value="Unassembled WGS sequence"/>
</dbReference>
<protein>
    <recommendedName>
        <fullName evidence="3">BTB domain-containing protein</fullName>
    </recommendedName>
</protein>
<dbReference type="AlphaFoldDB" id="A0A6A7A1S5"/>
<organism evidence="1 2">
    <name type="scientific">Ophiobolus disseminans</name>
    <dbReference type="NCBI Taxonomy" id="1469910"/>
    <lineage>
        <taxon>Eukaryota</taxon>
        <taxon>Fungi</taxon>
        <taxon>Dikarya</taxon>
        <taxon>Ascomycota</taxon>
        <taxon>Pezizomycotina</taxon>
        <taxon>Dothideomycetes</taxon>
        <taxon>Pleosporomycetidae</taxon>
        <taxon>Pleosporales</taxon>
        <taxon>Pleosporineae</taxon>
        <taxon>Phaeosphaeriaceae</taxon>
        <taxon>Ophiobolus</taxon>
    </lineage>
</organism>